<dbReference type="EMBL" id="DS547157">
    <property type="protein sequence ID" value="EDQ99916.1"/>
    <property type="molecule type" value="Genomic_DNA"/>
</dbReference>
<keyword evidence="2" id="KW-1185">Reference proteome</keyword>
<dbReference type="HOGENOM" id="CLU_2527858_0_0_1"/>
<evidence type="ECO:0000313" key="2">
    <source>
        <dbReference type="Proteomes" id="UP000001194"/>
    </source>
</evidence>
<organism evidence="2">
    <name type="scientific">Laccaria bicolor (strain S238N-H82 / ATCC MYA-4686)</name>
    <name type="common">Bicoloured deceiver</name>
    <name type="synonym">Laccaria laccata var. bicolor</name>
    <dbReference type="NCBI Taxonomy" id="486041"/>
    <lineage>
        <taxon>Eukaryota</taxon>
        <taxon>Fungi</taxon>
        <taxon>Dikarya</taxon>
        <taxon>Basidiomycota</taxon>
        <taxon>Agaricomycotina</taxon>
        <taxon>Agaricomycetes</taxon>
        <taxon>Agaricomycetidae</taxon>
        <taxon>Agaricales</taxon>
        <taxon>Agaricineae</taxon>
        <taxon>Hydnangiaceae</taxon>
        <taxon>Laccaria</taxon>
    </lineage>
</organism>
<name>B0DZQ1_LACBS</name>
<dbReference type="AlphaFoldDB" id="B0DZQ1"/>
<dbReference type="InParanoid" id="B0DZQ1"/>
<dbReference type="GeneID" id="6085119"/>
<protein>
    <submittedName>
        <fullName evidence="1">Predicted protein</fullName>
    </submittedName>
</protein>
<evidence type="ECO:0000313" key="1">
    <source>
        <dbReference type="EMBL" id="EDQ99916.1"/>
    </source>
</evidence>
<dbReference type="RefSeq" id="XP_001889459.1">
    <property type="nucleotide sequence ID" value="XM_001889424.1"/>
</dbReference>
<sequence length="84" mass="9689">MPPHELHFGRPMSGPLTIEDPILFVGRLTQSFFSQTLTTLHLTKCKNMPLPIFLICPKLREVRLDFVGVTEESYDEYPEEYCSS</sequence>
<dbReference type="OrthoDB" id="10440945at2759"/>
<accession>B0DZQ1</accession>
<dbReference type="KEGG" id="lbc:LACBIDRAFT_315059"/>
<gene>
    <name evidence="1" type="ORF">LACBIDRAFT_315059</name>
</gene>
<dbReference type="Proteomes" id="UP000001194">
    <property type="component" value="Unassembled WGS sequence"/>
</dbReference>
<proteinExistence type="predicted"/>
<reference evidence="1 2" key="1">
    <citation type="journal article" date="2008" name="Nature">
        <title>The genome of Laccaria bicolor provides insights into mycorrhizal symbiosis.</title>
        <authorList>
            <person name="Martin F."/>
            <person name="Aerts A."/>
            <person name="Ahren D."/>
            <person name="Brun A."/>
            <person name="Danchin E.G.J."/>
            <person name="Duchaussoy F."/>
            <person name="Gibon J."/>
            <person name="Kohler A."/>
            <person name="Lindquist E."/>
            <person name="Pereda V."/>
            <person name="Salamov A."/>
            <person name="Shapiro H.J."/>
            <person name="Wuyts J."/>
            <person name="Blaudez D."/>
            <person name="Buee M."/>
            <person name="Brokstein P."/>
            <person name="Canbaeck B."/>
            <person name="Cohen D."/>
            <person name="Courty P.E."/>
            <person name="Coutinho P.M."/>
            <person name="Delaruelle C."/>
            <person name="Detter J.C."/>
            <person name="Deveau A."/>
            <person name="DiFazio S."/>
            <person name="Duplessis S."/>
            <person name="Fraissinet-Tachet L."/>
            <person name="Lucic E."/>
            <person name="Frey-Klett P."/>
            <person name="Fourrey C."/>
            <person name="Feussner I."/>
            <person name="Gay G."/>
            <person name="Grimwood J."/>
            <person name="Hoegger P.J."/>
            <person name="Jain P."/>
            <person name="Kilaru S."/>
            <person name="Labbe J."/>
            <person name="Lin Y.C."/>
            <person name="Legue V."/>
            <person name="Le Tacon F."/>
            <person name="Marmeisse R."/>
            <person name="Melayah D."/>
            <person name="Montanini B."/>
            <person name="Muratet M."/>
            <person name="Nehls U."/>
            <person name="Niculita-Hirzel H."/>
            <person name="Oudot-Le Secq M.P."/>
            <person name="Peter M."/>
            <person name="Quesneville H."/>
            <person name="Rajashekar B."/>
            <person name="Reich M."/>
            <person name="Rouhier N."/>
            <person name="Schmutz J."/>
            <person name="Yin T."/>
            <person name="Chalot M."/>
            <person name="Henrissat B."/>
            <person name="Kuees U."/>
            <person name="Lucas S."/>
            <person name="Van de Peer Y."/>
            <person name="Podila G.K."/>
            <person name="Polle A."/>
            <person name="Pukkila P.J."/>
            <person name="Richardson P.M."/>
            <person name="Rouze P."/>
            <person name="Sanders I.R."/>
            <person name="Stajich J.E."/>
            <person name="Tunlid A."/>
            <person name="Tuskan G."/>
            <person name="Grigoriev I.V."/>
        </authorList>
    </citation>
    <scope>NUCLEOTIDE SEQUENCE [LARGE SCALE GENOMIC DNA]</scope>
    <source>
        <strain evidence="2">S238N-H82 / ATCC MYA-4686</strain>
    </source>
</reference>